<evidence type="ECO:0000313" key="2">
    <source>
        <dbReference type="EMBL" id="RHZ46751.1"/>
    </source>
</evidence>
<evidence type="ECO:0000313" key="3">
    <source>
        <dbReference type="Proteomes" id="UP000266861"/>
    </source>
</evidence>
<protein>
    <submittedName>
        <fullName evidence="2">Uncharacterized protein</fullName>
    </submittedName>
</protein>
<keyword evidence="3" id="KW-1185">Reference proteome</keyword>
<dbReference type="EMBL" id="PQFF01000504">
    <property type="protein sequence ID" value="RHZ46751.1"/>
    <property type="molecule type" value="Genomic_DNA"/>
</dbReference>
<evidence type="ECO:0000256" key="1">
    <source>
        <dbReference type="SAM" id="MobiDB-lite"/>
    </source>
</evidence>
<feature type="region of interest" description="Disordered" evidence="1">
    <location>
        <begin position="342"/>
        <end position="361"/>
    </location>
</feature>
<accession>A0A397G6T2</accession>
<sequence>MADMSNDKKNFTSNESQDAIIKMWIPFEGHPRSTKLKADLSQVTDLSCILKEKFQELKNVEPLKIIFNYNDHTKPLVVRYPISDLSSKYFFSANRTNLFADIVNFRYYRIPSFQWGMGTISKKRRIFIYEFIDLNELKECVLDLKVQTKGKKAFGDWSLKEVASEIYNSDFDKLDIMRQFNIKDLSELRPQISKEEIELVDQLKTKASAFKNRIDTNEATVREYVSIFMTQAVYHIQQYKDSTTTLSIESELDGSRGYGNLDLVEIQDVPILINDMEKGIAQNLVQVYTAAEVKDSNSLPHMMFIVTMGYVWRFIRWSGTLQYPRPEITPFARLLQAQADALKDNQDKERDSKRHKKDEGS</sequence>
<name>A0A397G6T2_9GLOM</name>
<organism evidence="2 3">
    <name type="scientific">Diversispora epigaea</name>
    <dbReference type="NCBI Taxonomy" id="1348612"/>
    <lineage>
        <taxon>Eukaryota</taxon>
        <taxon>Fungi</taxon>
        <taxon>Fungi incertae sedis</taxon>
        <taxon>Mucoromycota</taxon>
        <taxon>Glomeromycotina</taxon>
        <taxon>Glomeromycetes</taxon>
        <taxon>Diversisporales</taxon>
        <taxon>Diversisporaceae</taxon>
        <taxon>Diversispora</taxon>
    </lineage>
</organism>
<comment type="caution">
    <text evidence="2">The sequence shown here is derived from an EMBL/GenBank/DDBJ whole genome shotgun (WGS) entry which is preliminary data.</text>
</comment>
<proteinExistence type="predicted"/>
<reference evidence="2 3" key="1">
    <citation type="submission" date="2018-08" db="EMBL/GenBank/DDBJ databases">
        <title>Genome and evolution of the arbuscular mycorrhizal fungus Diversispora epigaea (formerly Glomus versiforme) and its bacterial endosymbionts.</title>
        <authorList>
            <person name="Sun X."/>
            <person name="Fei Z."/>
            <person name="Harrison M."/>
        </authorList>
    </citation>
    <scope>NUCLEOTIDE SEQUENCE [LARGE SCALE GENOMIC DNA]</scope>
    <source>
        <strain evidence="2 3">IT104</strain>
    </source>
</reference>
<dbReference type="OrthoDB" id="2405175at2759"/>
<gene>
    <name evidence="2" type="ORF">Glove_606g197</name>
</gene>
<dbReference type="AlphaFoldDB" id="A0A397G6T2"/>
<dbReference type="Proteomes" id="UP000266861">
    <property type="component" value="Unassembled WGS sequence"/>
</dbReference>